<keyword evidence="8" id="KW-1185">Reference proteome</keyword>
<dbReference type="InterPro" id="IPR001123">
    <property type="entry name" value="LeuE-type"/>
</dbReference>
<gene>
    <name evidence="7" type="ORF">WCU84_01995</name>
</gene>
<evidence type="ECO:0000256" key="5">
    <source>
        <dbReference type="ARBA" id="ARBA00023136"/>
    </source>
</evidence>
<evidence type="ECO:0000256" key="3">
    <source>
        <dbReference type="ARBA" id="ARBA00022692"/>
    </source>
</evidence>
<accession>A0ABU8JGE0</accession>
<evidence type="ECO:0000256" key="6">
    <source>
        <dbReference type="SAM" id="Phobius"/>
    </source>
</evidence>
<feature type="transmembrane region" description="Helical" evidence="6">
    <location>
        <begin position="69"/>
        <end position="87"/>
    </location>
</feature>
<dbReference type="Proteomes" id="UP001359469">
    <property type="component" value="Unassembled WGS sequence"/>
</dbReference>
<dbReference type="RefSeq" id="WP_039999391.1">
    <property type="nucleotide sequence ID" value="NZ_CP161827.1"/>
</dbReference>
<reference evidence="7 8" key="1">
    <citation type="submission" date="2024-03" db="EMBL/GenBank/DDBJ databases">
        <title>Analysis of soft rot Pectobacteriaceae population diversity in US potato growing regions between 2016 and 2022.</title>
        <authorList>
            <person name="Ma X."/>
            <person name="Zhang X."/>
            <person name="Stodghill P."/>
            <person name="Rioux R."/>
            <person name="Babler B."/>
            <person name="Shrestha S."/>
            <person name="Babler B."/>
            <person name="Rivedal H."/>
            <person name="Frost K."/>
            <person name="Hao J."/>
            <person name="Secor G."/>
            <person name="Swingle B."/>
        </authorList>
    </citation>
    <scope>NUCLEOTIDE SEQUENCE [LARGE SCALE GENOMIC DNA]</scope>
    <source>
        <strain evidence="7 8">SR64</strain>
    </source>
</reference>
<evidence type="ECO:0000256" key="2">
    <source>
        <dbReference type="ARBA" id="ARBA00022475"/>
    </source>
</evidence>
<dbReference type="EMBL" id="JBBBOO010000001">
    <property type="protein sequence ID" value="MEI7062457.1"/>
    <property type="molecule type" value="Genomic_DNA"/>
</dbReference>
<evidence type="ECO:0000256" key="1">
    <source>
        <dbReference type="ARBA" id="ARBA00004651"/>
    </source>
</evidence>
<protein>
    <submittedName>
        <fullName evidence="7">LysE family transporter</fullName>
    </submittedName>
</protein>
<keyword evidence="3 6" id="KW-0812">Transmembrane</keyword>
<evidence type="ECO:0000313" key="7">
    <source>
        <dbReference type="EMBL" id="MEI7062457.1"/>
    </source>
</evidence>
<evidence type="ECO:0000256" key="4">
    <source>
        <dbReference type="ARBA" id="ARBA00022989"/>
    </source>
</evidence>
<feature type="transmembrane region" description="Helical" evidence="6">
    <location>
        <begin position="174"/>
        <end position="192"/>
    </location>
</feature>
<feature type="transmembrane region" description="Helical" evidence="6">
    <location>
        <begin position="99"/>
        <end position="120"/>
    </location>
</feature>
<name>A0ABU8JGE0_DICCH</name>
<sequence>MSYEYLKVILYIALFLIIPGPTNTLLLCASYTQGVIKSARLVLSEWAGYLLAVTAWGLLFTYLVRYGGLMLGVIKLLSAFYVIYLAVKVWRFSFHQINGTITSGTVFITTLLNPKAFLFADSIIPPSAFIYQASYIHAMVSLLLALFPVSFIWLYFGTLMRLSNTSQRRVKPMLFYRGASLIISLFAASMFYQSASMIL</sequence>
<feature type="transmembrane region" description="Helical" evidence="6">
    <location>
        <begin position="140"/>
        <end position="162"/>
    </location>
</feature>
<keyword evidence="4 6" id="KW-1133">Transmembrane helix</keyword>
<keyword evidence="2" id="KW-1003">Cell membrane</keyword>
<feature type="transmembrane region" description="Helical" evidence="6">
    <location>
        <begin position="6"/>
        <end position="29"/>
    </location>
</feature>
<feature type="transmembrane region" description="Helical" evidence="6">
    <location>
        <begin position="41"/>
        <end position="63"/>
    </location>
</feature>
<comment type="caution">
    <text evidence="7">The sequence shown here is derived from an EMBL/GenBank/DDBJ whole genome shotgun (WGS) entry which is preliminary data.</text>
</comment>
<comment type="subcellular location">
    <subcellularLocation>
        <location evidence="1">Cell membrane</location>
        <topology evidence="1">Multi-pass membrane protein</topology>
    </subcellularLocation>
</comment>
<organism evidence="7 8">
    <name type="scientific">Dickeya chrysanthemi</name>
    <name type="common">Pectobacterium chrysanthemi</name>
    <name type="synonym">Erwinia chrysanthemi</name>
    <dbReference type="NCBI Taxonomy" id="556"/>
    <lineage>
        <taxon>Bacteria</taxon>
        <taxon>Pseudomonadati</taxon>
        <taxon>Pseudomonadota</taxon>
        <taxon>Gammaproteobacteria</taxon>
        <taxon>Enterobacterales</taxon>
        <taxon>Pectobacteriaceae</taxon>
        <taxon>Dickeya</taxon>
    </lineage>
</organism>
<evidence type="ECO:0000313" key="8">
    <source>
        <dbReference type="Proteomes" id="UP001359469"/>
    </source>
</evidence>
<dbReference type="Pfam" id="PF01810">
    <property type="entry name" value="LysE"/>
    <property type="match status" value="1"/>
</dbReference>
<proteinExistence type="predicted"/>
<keyword evidence="5 6" id="KW-0472">Membrane</keyword>